<proteinExistence type="predicted"/>
<keyword evidence="1" id="KW-1133">Transmembrane helix</keyword>
<dbReference type="EMBL" id="MABQ02000003">
    <property type="protein sequence ID" value="PCD41193.1"/>
    <property type="molecule type" value="Genomic_DNA"/>
</dbReference>
<feature type="transmembrane region" description="Helical" evidence="1">
    <location>
        <begin position="316"/>
        <end position="339"/>
    </location>
</feature>
<dbReference type="Proteomes" id="UP000219602">
    <property type="component" value="Chromosome 4"/>
</dbReference>
<reference evidence="2 3" key="1">
    <citation type="journal article" date="2016" name="Environ. Microbiol.">
        <title>Effector profiles distinguish formae speciales of Fusarium oxysporum.</title>
        <authorList>
            <person name="van Dam P."/>
            <person name="Fokkens L."/>
            <person name="Schmidt S.M."/>
            <person name="Linmans J.H."/>
            <person name="Kistler H.C."/>
            <person name="Ma L.J."/>
            <person name="Rep M."/>
        </authorList>
    </citation>
    <scope>NUCLEOTIDE SEQUENCE [LARGE SCALE GENOMIC DNA]</scope>
    <source>
        <strain evidence="2 3">Forc016</strain>
    </source>
</reference>
<evidence type="ECO:0000313" key="2">
    <source>
        <dbReference type="EMBL" id="PCD41193.1"/>
    </source>
</evidence>
<sequence>MASSSMILGTLPASIQLLNGDTVSKLDFRAYNAYTERQQRLFSELSSSAVNPYDTISLEKVADQLWRHKERDQVIAHICALSGNNSINACQDALNLVTRLVLMIEVGSLEKASGFMHQTGPRPLPLWDENSFDSLTERLFPISCQHSCSGMTMTPDLSAWSLENVAGIRIEFTDNLTDHLRLTNNNTQLYIFHHVAFLEAQRHINDSQAPVLPRGLAEETLRTLAILFPQSDHWAALRSNRKKQVWLERLCTHSSRVIDPQLAWCGTPSGESRYLSNFCFWRDRLLILKEEFDHSTPDSFSQWWYDRRNGVQWHNFWVAMVVLGLTAVFGLIQCILASIQVYKAYHP</sequence>
<name>A0A2H3HR48_FUSOX</name>
<keyword evidence="1" id="KW-0472">Membrane</keyword>
<protein>
    <submittedName>
        <fullName evidence="2">Uncharacterized protein</fullName>
    </submittedName>
</protein>
<keyword evidence="1" id="KW-0812">Transmembrane</keyword>
<evidence type="ECO:0000313" key="3">
    <source>
        <dbReference type="Proteomes" id="UP000219602"/>
    </source>
</evidence>
<dbReference type="AlphaFoldDB" id="A0A2H3HR48"/>
<organism evidence="2 3">
    <name type="scientific">Fusarium oxysporum f. sp. radicis-cucumerinum</name>
    <dbReference type="NCBI Taxonomy" id="327505"/>
    <lineage>
        <taxon>Eukaryota</taxon>
        <taxon>Fungi</taxon>
        <taxon>Dikarya</taxon>
        <taxon>Ascomycota</taxon>
        <taxon>Pezizomycotina</taxon>
        <taxon>Sordariomycetes</taxon>
        <taxon>Hypocreomycetidae</taxon>
        <taxon>Hypocreales</taxon>
        <taxon>Nectriaceae</taxon>
        <taxon>Fusarium</taxon>
        <taxon>Fusarium oxysporum species complex</taxon>
    </lineage>
</organism>
<evidence type="ECO:0000256" key="1">
    <source>
        <dbReference type="SAM" id="Phobius"/>
    </source>
</evidence>
<reference evidence="2 3" key="2">
    <citation type="journal article" date="2017" name="Sci. Rep.">
        <title>A mobile pathogenicity chromosome in Fusarium oxysporum for infection of multiple cucurbit species.</title>
        <authorList>
            <person name="van Dam P."/>
            <person name="Fokkens L."/>
            <person name="Ayukawa Y."/>
            <person name="van der Gragt M."/>
            <person name="Ter Horst A."/>
            <person name="Brankovics B."/>
            <person name="Houterman P.M."/>
            <person name="Arie T."/>
            <person name="Rep M."/>
        </authorList>
    </citation>
    <scope>NUCLEOTIDE SEQUENCE [LARGE SCALE GENOMIC DNA]</scope>
    <source>
        <strain evidence="2 3">Forc016</strain>
    </source>
</reference>
<accession>A0A2H3HR48</accession>
<gene>
    <name evidence="2" type="ORF">AU210_003751</name>
</gene>
<comment type="caution">
    <text evidence="2">The sequence shown here is derived from an EMBL/GenBank/DDBJ whole genome shotgun (WGS) entry which is preliminary data.</text>
</comment>